<evidence type="ECO:0000256" key="13">
    <source>
        <dbReference type="ARBA" id="ARBA00023274"/>
    </source>
</evidence>
<dbReference type="CDD" id="cd01726">
    <property type="entry name" value="LSm6"/>
    <property type="match status" value="1"/>
</dbReference>
<accession>A0A3M7Q451</accession>
<proteinExistence type="inferred from homology"/>
<dbReference type="InterPro" id="IPR047575">
    <property type="entry name" value="Sm"/>
</dbReference>
<dbReference type="OrthoDB" id="268799at2759"/>
<dbReference type="STRING" id="10195.A0A3M7Q451"/>
<dbReference type="PROSITE" id="PS52002">
    <property type="entry name" value="SM"/>
    <property type="match status" value="1"/>
</dbReference>
<evidence type="ECO:0000313" key="17">
    <source>
        <dbReference type="EMBL" id="RNA06187.1"/>
    </source>
</evidence>
<dbReference type="GO" id="GO:0005732">
    <property type="term" value="C:sno(s)RNA-containing ribonucleoprotein complex"/>
    <property type="evidence" value="ECO:0007669"/>
    <property type="project" value="TreeGrafter"/>
</dbReference>
<name>A0A3M7Q451_BRAPC</name>
<evidence type="ECO:0000256" key="2">
    <source>
        <dbReference type="ARBA" id="ARBA00004496"/>
    </source>
</evidence>
<evidence type="ECO:0000256" key="6">
    <source>
        <dbReference type="ARBA" id="ARBA00022552"/>
    </source>
</evidence>
<dbReference type="GO" id="GO:0005730">
    <property type="term" value="C:nucleolus"/>
    <property type="evidence" value="ECO:0007669"/>
    <property type="project" value="TreeGrafter"/>
</dbReference>
<keyword evidence="8" id="KW-0819">tRNA processing</keyword>
<evidence type="ECO:0000256" key="7">
    <source>
        <dbReference type="ARBA" id="ARBA00022664"/>
    </source>
</evidence>
<comment type="similarity">
    <text evidence="3">Belongs to the snRNP Sm proteins family. SmF/LSm6 subfamily.</text>
</comment>
<dbReference type="InterPro" id="IPR016487">
    <property type="entry name" value="Lsm6/sSmF"/>
</dbReference>
<dbReference type="GO" id="GO:0003723">
    <property type="term" value="F:RNA binding"/>
    <property type="evidence" value="ECO:0007669"/>
    <property type="project" value="UniProtKB-KW"/>
</dbReference>
<evidence type="ECO:0000256" key="11">
    <source>
        <dbReference type="ARBA" id="ARBA00023187"/>
    </source>
</evidence>
<evidence type="ECO:0000256" key="14">
    <source>
        <dbReference type="ARBA" id="ARBA00054795"/>
    </source>
</evidence>
<keyword evidence="13" id="KW-0687">Ribonucleoprotein</keyword>
<keyword evidence="9" id="KW-0747">Spliceosome</keyword>
<dbReference type="InterPro" id="IPR001163">
    <property type="entry name" value="Sm_dom_euk/arc"/>
</dbReference>
<dbReference type="EMBL" id="REGN01007460">
    <property type="protein sequence ID" value="RNA06187.1"/>
    <property type="molecule type" value="Genomic_DNA"/>
</dbReference>
<evidence type="ECO:0000256" key="5">
    <source>
        <dbReference type="ARBA" id="ARBA00022490"/>
    </source>
</evidence>
<keyword evidence="18" id="KW-1185">Reference proteome</keyword>
<evidence type="ECO:0000256" key="4">
    <source>
        <dbReference type="ARBA" id="ARBA00014768"/>
    </source>
</evidence>
<comment type="subunit">
    <text evidence="15">Component of the precatalytic spliceosome (spliceosome B complex). Component of the U4/U6-U5 tri-snRNP complex, a building block of the precatalytic spliceosome (spliceosome B complex). The U4/U6-U5 tri-snRNP complex is composed of the U4, U6 and U5 snRNAs and at least PRPF3, PRPF4, PRPF6, PRPF8, PRPF31, SNRNP200, TXNL4A, SNRNP40, SNRPB, SNRPD1, SNRPD2, SNRPD3, SNRPE, SNRPF, SNRPG, DDX23, CD2BP2, PPIH, SNU13, EFTUD2, SART1 and USP39, plus LSM2, LSM3, LSM4, LSM5, LSM6, LSM7 and LSM8. LSM2, LSM3, LSM4, LSM5, LSM6, LSM7 and LSM8 form a heptameric, ring-shaped subcomplex (the LSM2-8 complex) that is part of the U4/U6-U5 tri-snRNP complex and the precatalytic spliceosome. Component of the heptameric LSM1-LSM7 complex, which consists of LSM1, LSM2, LSM3, LSM4, LSM5, LSM6 and LSM7.</text>
</comment>
<dbReference type="FunFam" id="2.30.30.100:FF:000010">
    <property type="entry name" value="U6 snRNA-associated Sm-like protein LSm6"/>
    <property type="match status" value="1"/>
</dbReference>
<keyword evidence="11" id="KW-0508">mRNA splicing</keyword>
<evidence type="ECO:0000256" key="12">
    <source>
        <dbReference type="ARBA" id="ARBA00023242"/>
    </source>
</evidence>
<dbReference type="PANTHER" id="PTHR11021:SF1">
    <property type="entry name" value="U6 SNRNA-ASSOCIATED SM-LIKE PROTEIN LSM6"/>
    <property type="match status" value="1"/>
</dbReference>
<comment type="function">
    <text evidence="14">Plays a role in pre-mRNA splicing as component of the U4/U6-U5 tri-snRNP complex that is involved in spliceosome assembly, and as component of the precatalytic spliceosome (spliceosome B complex). The heptameric LSM2-8 complex binds specifically to the 3'-terminal U-tract of U6 snRNA. Component of LSm protein complexes, which are involved in RNA processing and may function in a chaperone-like manner, facilitating the efficient association of RNA processing factors with their substrates. Component of the cytoplasmic LSM1-LSM7 complex, which is thought to be involved in mRNA degradation by activating the decapping step in the 5'-to-3' mRNA decay pathway.</text>
</comment>
<keyword evidence="10" id="KW-0694">RNA-binding</keyword>
<gene>
    <name evidence="17" type="ORF">BpHYR1_029079</name>
</gene>
<evidence type="ECO:0000313" key="18">
    <source>
        <dbReference type="Proteomes" id="UP000276133"/>
    </source>
</evidence>
<evidence type="ECO:0000256" key="1">
    <source>
        <dbReference type="ARBA" id="ARBA00004123"/>
    </source>
</evidence>
<dbReference type="GO" id="GO:0005688">
    <property type="term" value="C:U6 snRNP"/>
    <property type="evidence" value="ECO:0007669"/>
    <property type="project" value="TreeGrafter"/>
</dbReference>
<organism evidence="17 18">
    <name type="scientific">Brachionus plicatilis</name>
    <name type="common">Marine rotifer</name>
    <name type="synonym">Brachionus muelleri</name>
    <dbReference type="NCBI Taxonomy" id="10195"/>
    <lineage>
        <taxon>Eukaryota</taxon>
        <taxon>Metazoa</taxon>
        <taxon>Spiralia</taxon>
        <taxon>Gnathifera</taxon>
        <taxon>Rotifera</taxon>
        <taxon>Eurotatoria</taxon>
        <taxon>Monogononta</taxon>
        <taxon>Pseudotrocha</taxon>
        <taxon>Ploima</taxon>
        <taxon>Brachionidae</taxon>
        <taxon>Brachionus</taxon>
    </lineage>
</organism>
<comment type="caution">
    <text evidence="17">The sequence shown here is derived from an EMBL/GenBank/DDBJ whole genome shotgun (WGS) entry which is preliminary data.</text>
</comment>
<keyword evidence="5" id="KW-0963">Cytoplasm</keyword>
<evidence type="ECO:0000256" key="10">
    <source>
        <dbReference type="ARBA" id="ARBA00022884"/>
    </source>
</evidence>
<dbReference type="InterPro" id="IPR010920">
    <property type="entry name" value="LSM_dom_sf"/>
</dbReference>
<dbReference type="SUPFAM" id="SSF50182">
    <property type="entry name" value="Sm-like ribonucleoproteins"/>
    <property type="match status" value="1"/>
</dbReference>
<evidence type="ECO:0000256" key="3">
    <source>
        <dbReference type="ARBA" id="ARBA00007927"/>
    </source>
</evidence>
<reference evidence="17 18" key="1">
    <citation type="journal article" date="2018" name="Sci. Rep.">
        <title>Genomic signatures of local adaptation to the degree of environmental predictability in rotifers.</title>
        <authorList>
            <person name="Franch-Gras L."/>
            <person name="Hahn C."/>
            <person name="Garcia-Roger E.M."/>
            <person name="Carmona M.J."/>
            <person name="Serra M."/>
            <person name="Gomez A."/>
        </authorList>
    </citation>
    <scope>NUCLEOTIDE SEQUENCE [LARGE SCALE GENOMIC DNA]</scope>
    <source>
        <strain evidence="17">HYR1</strain>
    </source>
</reference>
<dbReference type="GO" id="GO:0046540">
    <property type="term" value="C:U4/U6 x U5 tri-snRNP complex"/>
    <property type="evidence" value="ECO:0007669"/>
    <property type="project" value="TreeGrafter"/>
</dbReference>
<dbReference type="Pfam" id="PF01423">
    <property type="entry name" value="LSM"/>
    <property type="match status" value="1"/>
</dbReference>
<protein>
    <recommendedName>
        <fullName evidence="4">U6 snRNA-associated Sm-like protein LSm6</fullName>
    </recommendedName>
</protein>
<dbReference type="AlphaFoldDB" id="A0A3M7Q451"/>
<feature type="domain" description="Sm" evidence="16">
    <location>
        <begin position="6"/>
        <end position="78"/>
    </location>
</feature>
<dbReference type="GO" id="GO:0005681">
    <property type="term" value="C:spliceosomal complex"/>
    <property type="evidence" value="ECO:0007669"/>
    <property type="project" value="UniProtKB-KW"/>
</dbReference>
<comment type="subcellular location">
    <subcellularLocation>
        <location evidence="2">Cytoplasm</location>
    </subcellularLocation>
    <subcellularLocation>
        <location evidence="1">Nucleus</location>
    </subcellularLocation>
</comment>
<dbReference type="PANTHER" id="PTHR11021">
    <property type="entry name" value="SMALL NUCLEAR RIBONUCLEOPROTEIN F SNRNP-F"/>
    <property type="match status" value="1"/>
</dbReference>
<dbReference type="GO" id="GO:0030490">
    <property type="term" value="P:maturation of SSU-rRNA"/>
    <property type="evidence" value="ECO:0007669"/>
    <property type="project" value="TreeGrafter"/>
</dbReference>
<keyword evidence="7" id="KW-0507">mRNA processing</keyword>
<evidence type="ECO:0000256" key="15">
    <source>
        <dbReference type="ARBA" id="ARBA00065816"/>
    </source>
</evidence>
<dbReference type="GO" id="GO:0000398">
    <property type="term" value="P:mRNA splicing, via spliceosome"/>
    <property type="evidence" value="ECO:0007669"/>
    <property type="project" value="InterPro"/>
</dbReference>
<dbReference type="GO" id="GO:0008033">
    <property type="term" value="P:tRNA processing"/>
    <property type="evidence" value="ECO:0007669"/>
    <property type="project" value="UniProtKB-KW"/>
</dbReference>
<evidence type="ECO:0000259" key="16">
    <source>
        <dbReference type="PROSITE" id="PS52002"/>
    </source>
</evidence>
<dbReference type="GO" id="GO:0120115">
    <property type="term" value="C:Lsm2-8 complex"/>
    <property type="evidence" value="ECO:0007669"/>
    <property type="project" value="UniProtKB-ARBA"/>
</dbReference>
<keyword evidence="12" id="KW-0539">Nucleus</keyword>
<evidence type="ECO:0000256" key="8">
    <source>
        <dbReference type="ARBA" id="ARBA00022694"/>
    </source>
</evidence>
<keyword evidence="6" id="KW-0698">rRNA processing</keyword>
<evidence type="ECO:0000256" key="9">
    <source>
        <dbReference type="ARBA" id="ARBA00022728"/>
    </source>
</evidence>
<dbReference type="GO" id="GO:0000932">
    <property type="term" value="C:P-body"/>
    <property type="evidence" value="ECO:0007669"/>
    <property type="project" value="TreeGrafter"/>
</dbReference>
<sequence length="238" mass="27171">MSRKQTPSEYLKQIIGRPVVVKLNSGVDYRGVLVCLDGYMNIALEQTEEYVNGQLKNKYGDAFIRGNNVLYISTAKRRLMMSEKSSIYQERDILLNLSSCSIFLLCQATSLGDSIVESLIESRDQMKVFYQLISTVLKEISEDKSCNNVQMVYSKNLVLSILCFLCNVLSNNKGRDFFIECGNAKEILNKLIDMKRSGHENSLEDKVLINIFQNVKSTNLQSIFDKEKLKEIDNFCQP</sequence>
<dbReference type="Gene3D" id="2.30.30.100">
    <property type="match status" value="1"/>
</dbReference>
<dbReference type="SMART" id="SM00651">
    <property type="entry name" value="Sm"/>
    <property type="match status" value="1"/>
</dbReference>
<dbReference type="Proteomes" id="UP000276133">
    <property type="component" value="Unassembled WGS sequence"/>
</dbReference>